<dbReference type="GO" id="GO:0046982">
    <property type="term" value="F:protein heterodimerization activity"/>
    <property type="evidence" value="ECO:0007669"/>
    <property type="project" value="InterPro"/>
</dbReference>
<dbReference type="InterPro" id="IPR009072">
    <property type="entry name" value="Histone-fold"/>
</dbReference>
<dbReference type="InterPro" id="IPR032454">
    <property type="entry name" value="Histone_H2A_C"/>
</dbReference>
<comment type="subunit">
    <text evidence="1">The nucleosome is a histone octamer containing two molecules each of H2A, H2B, H3 and H4 assembled in one H3-H4 heterotetramer and two H2A-H2B heterodimers. The octamer wraps approximately 147 bp of DNA.</text>
</comment>
<reference evidence="3" key="1">
    <citation type="submission" date="2023-10" db="EMBL/GenBank/DDBJ databases">
        <title>Chromosome-level genome of the transformable northern wattle, Acacia crassicarpa.</title>
        <authorList>
            <person name="Massaro I."/>
            <person name="Sinha N.R."/>
            <person name="Poethig S."/>
            <person name="Leichty A.R."/>
        </authorList>
    </citation>
    <scope>NUCLEOTIDE SEQUENCE</scope>
    <source>
        <strain evidence="3">Acra3RX</strain>
        <tissue evidence="3">Leaf</tissue>
    </source>
</reference>
<dbReference type="EMBL" id="JAWXYG010000010">
    <property type="protein sequence ID" value="KAK4261725.1"/>
    <property type="molecule type" value="Genomic_DNA"/>
</dbReference>
<evidence type="ECO:0000259" key="2">
    <source>
        <dbReference type="Pfam" id="PF16211"/>
    </source>
</evidence>
<keyword evidence="1" id="KW-0539">Nucleus</keyword>
<dbReference type="AlphaFoldDB" id="A0AAE1K1W0"/>
<evidence type="ECO:0000313" key="3">
    <source>
        <dbReference type="EMBL" id="KAK4261725.1"/>
    </source>
</evidence>
<dbReference type="GO" id="GO:0030527">
    <property type="term" value="F:structural constituent of chromatin"/>
    <property type="evidence" value="ECO:0007669"/>
    <property type="project" value="InterPro"/>
</dbReference>
<dbReference type="PANTHER" id="PTHR23430">
    <property type="entry name" value="HISTONE H2A"/>
    <property type="match status" value="1"/>
</dbReference>
<keyword evidence="4" id="KW-1185">Reference proteome</keyword>
<comment type="subcellular location">
    <subcellularLocation>
        <location evidence="1">Nucleus</location>
    </subcellularLocation>
</comment>
<dbReference type="PRINTS" id="PR00620">
    <property type="entry name" value="HISTONEH2A"/>
</dbReference>
<evidence type="ECO:0000313" key="4">
    <source>
        <dbReference type="Proteomes" id="UP001293593"/>
    </source>
</evidence>
<organism evidence="3 4">
    <name type="scientific">Acacia crassicarpa</name>
    <name type="common">northern wattle</name>
    <dbReference type="NCBI Taxonomy" id="499986"/>
    <lineage>
        <taxon>Eukaryota</taxon>
        <taxon>Viridiplantae</taxon>
        <taxon>Streptophyta</taxon>
        <taxon>Embryophyta</taxon>
        <taxon>Tracheophyta</taxon>
        <taxon>Spermatophyta</taxon>
        <taxon>Magnoliopsida</taxon>
        <taxon>eudicotyledons</taxon>
        <taxon>Gunneridae</taxon>
        <taxon>Pentapetalae</taxon>
        <taxon>rosids</taxon>
        <taxon>fabids</taxon>
        <taxon>Fabales</taxon>
        <taxon>Fabaceae</taxon>
        <taxon>Caesalpinioideae</taxon>
        <taxon>mimosoid clade</taxon>
        <taxon>Acacieae</taxon>
        <taxon>Acacia</taxon>
    </lineage>
</organism>
<feature type="domain" description="Histone H2A C-terminal" evidence="2">
    <location>
        <begin position="67"/>
        <end position="101"/>
    </location>
</feature>
<comment type="similarity">
    <text evidence="1">Belongs to the histone H2A family.</text>
</comment>
<name>A0AAE1K1W0_9FABA</name>
<proteinExistence type="inferred from homology"/>
<keyword evidence="1" id="KW-0238">DNA-binding</keyword>
<dbReference type="GO" id="GO:0000786">
    <property type="term" value="C:nucleosome"/>
    <property type="evidence" value="ECO:0007669"/>
    <property type="project" value="UniProtKB-KW"/>
</dbReference>
<dbReference type="InterPro" id="IPR002119">
    <property type="entry name" value="Histone_H2A"/>
</dbReference>
<dbReference type="GO" id="GO:0003677">
    <property type="term" value="F:DNA binding"/>
    <property type="evidence" value="ECO:0007669"/>
    <property type="project" value="UniProtKB-KW"/>
</dbReference>
<dbReference type="Pfam" id="PF16211">
    <property type="entry name" value="Histone_H2A_C"/>
    <property type="match status" value="1"/>
</dbReference>
<keyword evidence="1" id="KW-0544">Nucleosome core</keyword>
<accession>A0AAE1K1W0</accession>
<dbReference type="SUPFAM" id="SSF47113">
    <property type="entry name" value="Histone-fold"/>
    <property type="match status" value="1"/>
</dbReference>
<dbReference type="GO" id="GO:0005634">
    <property type="term" value="C:nucleus"/>
    <property type="evidence" value="ECO:0007669"/>
    <property type="project" value="UniProtKB-SubCell"/>
</dbReference>
<protein>
    <recommendedName>
        <fullName evidence="1">Histone H2A</fullName>
    </recommendedName>
</protein>
<comment type="caution">
    <text evidence="3">The sequence shown here is derived from an EMBL/GenBank/DDBJ whole genome shotgun (WGS) entry which is preliminary data.</text>
</comment>
<gene>
    <name evidence="3" type="ORF">QN277_004683</name>
</gene>
<dbReference type="Gene3D" id="1.10.20.10">
    <property type="entry name" value="Histone, subunit A"/>
    <property type="match status" value="1"/>
</dbReference>
<evidence type="ECO:0000256" key="1">
    <source>
        <dbReference type="RuleBase" id="RU003767"/>
    </source>
</evidence>
<dbReference type="Proteomes" id="UP001293593">
    <property type="component" value="Unassembled WGS sequence"/>
</dbReference>
<sequence length="109" mass="11628">MNFGCVSILLSDFIYGILNLNLNFAGCIPDVEYLEFQVLELVGNAARDNKKIRIVSRHIQLAARNGEELSKLLGDVTTANGGVMPNIHNLLLPKKAGGSSKGAGGDDDS</sequence>
<keyword evidence="1" id="KW-0158">Chromosome</keyword>
<dbReference type="SMART" id="SM00414">
    <property type="entry name" value="H2A"/>
    <property type="match status" value="1"/>
</dbReference>